<dbReference type="PANTHER" id="PTHR22990:SF15">
    <property type="entry name" value="F-BOX ONLY PROTEIN 10"/>
    <property type="match status" value="1"/>
</dbReference>
<feature type="signal peptide" evidence="2">
    <location>
        <begin position="1"/>
        <end position="23"/>
    </location>
</feature>
<keyword evidence="2" id="KW-0732">Signal</keyword>
<dbReference type="InterPro" id="IPR012334">
    <property type="entry name" value="Pectin_lyas_fold"/>
</dbReference>
<dbReference type="Proteomes" id="UP000681526">
    <property type="component" value="Unassembled WGS sequence"/>
</dbReference>
<accession>A0ABM8V402</accession>
<gene>
    <name evidence="4" type="primary">txxe 1617</name>
    <name evidence="4" type="ORF">TXXE_09515</name>
</gene>
<dbReference type="PANTHER" id="PTHR22990">
    <property type="entry name" value="F-BOX ONLY PROTEIN"/>
    <property type="match status" value="1"/>
</dbReference>
<dbReference type="InterPro" id="IPR039448">
    <property type="entry name" value="Beta_helix"/>
</dbReference>
<dbReference type="RefSeq" id="WP_213484422.1">
    <property type="nucleotide sequence ID" value="NZ_CAJRAY010000043.1"/>
</dbReference>
<comment type="caution">
    <text evidence="4">The sequence shown here is derived from an EMBL/GenBank/DDBJ whole genome shotgun (WGS) entry which is preliminary data.</text>
</comment>
<evidence type="ECO:0000256" key="2">
    <source>
        <dbReference type="SAM" id="SignalP"/>
    </source>
</evidence>
<dbReference type="EMBL" id="CAJRAY010000043">
    <property type="protein sequence ID" value="CAG5086100.1"/>
    <property type="molecule type" value="Genomic_DNA"/>
</dbReference>
<feature type="chain" id="PRO_5047474156" description="Right handed beta helix domain-containing protein" evidence="2">
    <location>
        <begin position="24"/>
        <end position="711"/>
    </location>
</feature>
<keyword evidence="5" id="KW-1185">Reference proteome</keyword>
<dbReference type="InterPro" id="IPR011050">
    <property type="entry name" value="Pectin_lyase_fold/virulence"/>
</dbReference>
<sequence>MRRLVGRLLLAAVLIFAAASVTADGSTSAQTEDSVYRLVPGKFDIHTDGTHPEETTKGFNDALQWAHDQGYTTFIVPPGTYMIKKSAKGQPGPDARINMVPDMTFVLEDGAELVKEPNDSEIYELLYIGRGVNNVTIRGGKFVGDRDQHDYSRKDHPYSSGTHEGGYGIVALGARNLTIEGVEVYNFTGDGIVIGGSGQMVRDLYGSSFVPGAFDSDGKPTAAEGRIRTITPVPLNHERFKTDPYFELSNNINLPADFELYFYDADGNLIGPKLNAKVRQRIQIPAGAASFHLVFERADSNGSYIEVWSRVPSENVIVRNSELHHNRRQGITIGGADNVVIEHNVIHDINGVAPQSGIDVEGGYGENGFLNTNIQIRNNEFYNNAAYDVILYDGNNAVVEGNHLASRGKIGLAVSSPFTGALVKNNHFDGTRLVIYHDVTLVGNQMNDSYTFIEGPNVTIDGMKFTDSSFTISSSRPFGVEVKNVTMVHTKRADSGFGIWVNPIRVTNMTIIGESRLGVINAGNTTGNEFTNLRVVGHSGGTLPRGTYNGCYFESAPENKRELAISAPGTYVFENCTFKSPIVPLAIYDPGSDVTIRNSSVILDGDSHGVFVGAAKSFVFENNTVKANALKRAELELVKINDYWQRNDPADVLKAVIQNNVIEANIAARGISTIYAGVGAPPYIVKDNTLYNAKLFLKADDVQSGNQELTK</sequence>
<dbReference type="InterPro" id="IPR006626">
    <property type="entry name" value="PbH1"/>
</dbReference>
<organism evidence="4 5">
    <name type="scientific">Thermobacillus xylanilyticus</name>
    <dbReference type="NCBI Taxonomy" id="76633"/>
    <lineage>
        <taxon>Bacteria</taxon>
        <taxon>Bacillati</taxon>
        <taxon>Bacillota</taxon>
        <taxon>Bacilli</taxon>
        <taxon>Bacillales</taxon>
        <taxon>Paenibacillaceae</taxon>
        <taxon>Thermobacillus</taxon>
    </lineage>
</organism>
<dbReference type="Pfam" id="PF13229">
    <property type="entry name" value="Beta_helix"/>
    <property type="match status" value="1"/>
</dbReference>
<proteinExistence type="predicted"/>
<dbReference type="Gene3D" id="2.160.20.10">
    <property type="entry name" value="Single-stranded right-handed beta-helix, Pectin lyase-like"/>
    <property type="match status" value="3"/>
</dbReference>
<dbReference type="InterPro" id="IPR051550">
    <property type="entry name" value="SCF-Subunits/Alg-Epimerases"/>
</dbReference>
<keyword evidence="1" id="KW-0677">Repeat</keyword>
<dbReference type="SMART" id="SM00710">
    <property type="entry name" value="PbH1"/>
    <property type="match status" value="10"/>
</dbReference>
<name>A0ABM8V402_THEXY</name>
<protein>
    <recommendedName>
        <fullName evidence="3">Right handed beta helix domain-containing protein</fullName>
    </recommendedName>
</protein>
<reference evidence="4 5" key="1">
    <citation type="submission" date="2021-04" db="EMBL/GenBank/DDBJ databases">
        <authorList>
            <person name="Rakotoarivonina H."/>
        </authorList>
    </citation>
    <scope>NUCLEOTIDE SEQUENCE [LARGE SCALE GENOMIC DNA]</scope>
    <source>
        <strain evidence="4 5">XE</strain>
    </source>
</reference>
<evidence type="ECO:0000313" key="5">
    <source>
        <dbReference type="Proteomes" id="UP000681526"/>
    </source>
</evidence>
<evidence type="ECO:0000259" key="3">
    <source>
        <dbReference type="Pfam" id="PF13229"/>
    </source>
</evidence>
<evidence type="ECO:0000313" key="4">
    <source>
        <dbReference type="EMBL" id="CAG5086100.1"/>
    </source>
</evidence>
<dbReference type="SUPFAM" id="SSF51126">
    <property type="entry name" value="Pectin lyase-like"/>
    <property type="match status" value="2"/>
</dbReference>
<evidence type="ECO:0000256" key="1">
    <source>
        <dbReference type="ARBA" id="ARBA00022737"/>
    </source>
</evidence>
<feature type="domain" description="Right handed beta helix" evidence="3">
    <location>
        <begin position="313"/>
        <end position="432"/>
    </location>
</feature>